<comment type="caution">
    <text evidence="11">The sequence shown here is derived from an EMBL/GenBank/DDBJ whole genome shotgun (WGS) entry which is preliminary data.</text>
</comment>
<evidence type="ECO:0000256" key="3">
    <source>
        <dbReference type="ARBA" id="ARBA00017526"/>
    </source>
</evidence>
<accession>A0A6A4VZ26</accession>
<evidence type="ECO:0000256" key="7">
    <source>
        <dbReference type="RuleBase" id="RU365069"/>
    </source>
</evidence>
<evidence type="ECO:0000256" key="8">
    <source>
        <dbReference type="SAM" id="MobiDB-lite"/>
    </source>
</evidence>
<dbReference type="EMBL" id="VIIS01001281">
    <property type="protein sequence ID" value="KAF0300176.1"/>
    <property type="molecule type" value="Genomic_DNA"/>
</dbReference>
<evidence type="ECO:0000259" key="10">
    <source>
        <dbReference type="Pfam" id="PF15469"/>
    </source>
</evidence>
<evidence type="ECO:0000256" key="6">
    <source>
        <dbReference type="ARBA" id="ARBA00022927"/>
    </source>
</evidence>
<comment type="function">
    <text evidence="1 7">Component of the exocyst complex involved in the docking of exocytic vesicles with fusion sites on the plasma membrane.</text>
</comment>
<dbReference type="InterPro" id="IPR013783">
    <property type="entry name" value="Ig-like_fold"/>
</dbReference>
<dbReference type="GO" id="GO:0006887">
    <property type="term" value="P:exocytosis"/>
    <property type="evidence" value="ECO:0007669"/>
    <property type="project" value="UniProtKB-KW"/>
</dbReference>
<dbReference type="CDD" id="cd00603">
    <property type="entry name" value="IPT_PCSR"/>
    <property type="match status" value="1"/>
</dbReference>
<dbReference type="GO" id="GO:0006893">
    <property type="term" value="P:Golgi to plasma membrane transport"/>
    <property type="evidence" value="ECO:0007669"/>
    <property type="project" value="UniProtKB-UniRule"/>
</dbReference>
<dbReference type="FunFam" id="2.60.40.10:FF:000196">
    <property type="entry name" value="Exocyst complex component 2"/>
    <property type="match status" value="1"/>
</dbReference>
<evidence type="ECO:0000256" key="4">
    <source>
        <dbReference type="ARBA" id="ARBA00022448"/>
    </source>
</evidence>
<dbReference type="Pfam" id="PF15469">
    <property type="entry name" value="Sec5"/>
    <property type="match status" value="2"/>
</dbReference>
<proteinExistence type="inferred from homology"/>
<comment type="subunit">
    <text evidence="7">Component of the exocyst complex.</text>
</comment>
<evidence type="ECO:0000256" key="2">
    <source>
        <dbReference type="ARBA" id="ARBA00010578"/>
    </source>
</evidence>
<dbReference type="PANTHER" id="PTHR13043">
    <property type="entry name" value="EXOCYST COMPLEX COMPONENT SEC5"/>
    <property type="match status" value="1"/>
</dbReference>
<dbReference type="AlphaFoldDB" id="A0A6A4VZ26"/>
<evidence type="ECO:0000256" key="1">
    <source>
        <dbReference type="ARBA" id="ARBA00002660"/>
    </source>
</evidence>
<dbReference type="InterPro" id="IPR029175">
    <property type="entry name" value="EXOC2/Sec5"/>
</dbReference>
<dbReference type="InterPro" id="IPR039481">
    <property type="entry name" value="EXOC2/Sec5_N_dom"/>
</dbReference>
<dbReference type="OrthoDB" id="26242at2759"/>
<feature type="domain" description="Exocyst complex component EXOC2/Sec5 N-terminal" evidence="10">
    <location>
        <begin position="406"/>
        <end position="895"/>
    </location>
</feature>
<evidence type="ECO:0000256" key="5">
    <source>
        <dbReference type="ARBA" id="ARBA00022483"/>
    </source>
</evidence>
<name>A0A6A4VZ26_AMPAM</name>
<dbReference type="Gene3D" id="2.60.40.10">
    <property type="entry name" value="Immunoglobulins"/>
    <property type="match status" value="1"/>
</dbReference>
<dbReference type="Proteomes" id="UP000440578">
    <property type="component" value="Unassembled WGS sequence"/>
</dbReference>
<comment type="similarity">
    <text evidence="2 7">Belongs to the SEC5 family.</text>
</comment>
<sequence length="907" mass="101251">MAPPPVVTGISPKEGPPGTKVTVRGENLGTSQQDVVSVMIGEWDSTLTAEWHSPNKIVLLSGTSRGHCDVIITTASGGVGSCTVKFRGVDQVVGHLKESSVWLRDFGQEREEILQELVSTHNLGQEDVLGISMEGYEVRYPEDELEEMFPGRSGSLFSEQFHPAWFLLENHHQSGYDDLRAGLSFLRRKVNAEKEGQLTFLKVGLGTRDHAGLVIDQLDALSEMRQLFKKHTSSHDPMVTMDQAINASKAEADKLFQDVLRRKDRADSTRSALAVLQRYRFLFYLPVNIERNMRRREFDVIINDYAKARGLFADSEVQVFKQVMAVVETKIANLRDILKAKLKEVNGSFEEQRQIIRYLVSLDTTGDVGWECILSEHAFIRKVLTSCRQQYAGVTAAGGAVDGQTSAPPIVLFIEDVADRMTGKFPGLFKLGQCYFQGELHTAPDTARKPDFKRLVSGVVELWCALVRGALLPHTADSPEYAWSDSLREPVWLQACLREVTATYGSLQTLGVSADALDEVSQLVFDLRKHCLMTMFRRTMESVRQLVGRDAWALEPTLDASGYGYTRLLTQFVSVVTDVVGQAEEQVLTGGPQESALMENDTVRKDVVVLVYNLVATFAQVGEDKGVDVRMVLERLAFEDTESEDGEDSEELGGAARESPSVEHRLLLVLSNCHVLRVSRAPQLERVFTSHGFPASEVRQGLQKVNVCMSLCVRFPASEVRQGLQKVTDVLSDLEQKLFEAYMEEKADPILGIIEMSMYQGKFDWSAVLQPPTDVRGYVKEVIMNCIGVHAEVYYVSPLLVRRVLCNLVEGVAEELSRLMTSVARMTPAGGQQARLDLAALQETLQLYITESARVSFVEASESLPNHQDPAGDKRLVEDLLKKFRSNMRLQMMCFTREPTLEDFSSD</sequence>
<keyword evidence="5 7" id="KW-0268">Exocytosis</keyword>
<feature type="region of interest" description="Disordered" evidence="8">
    <location>
        <begin position="1"/>
        <end position="25"/>
    </location>
</feature>
<organism evidence="11 12">
    <name type="scientific">Amphibalanus amphitrite</name>
    <name type="common">Striped barnacle</name>
    <name type="synonym">Balanus amphitrite</name>
    <dbReference type="NCBI Taxonomy" id="1232801"/>
    <lineage>
        <taxon>Eukaryota</taxon>
        <taxon>Metazoa</taxon>
        <taxon>Ecdysozoa</taxon>
        <taxon>Arthropoda</taxon>
        <taxon>Crustacea</taxon>
        <taxon>Multicrustacea</taxon>
        <taxon>Cirripedia</taxon>
        <taxon>Thoracica</taxon>
        <taxon>Thoracicalcarea</taxon>
        <taxon>Balanomorpha</taxon>
        <taxon>Balanoidea</taxon>
        <taxon>Balanidae</taxon>
        <taxon>Amphibalaninae</taxon>
        <taxon>Amphibalanus</taxon>
    </lineage>
</organism>
<dbReference type="PANTHER" id="PTHR13043:SF1">
    <property type="entry name" value="EXOCYST COMPLEX COMPONENT 2"/>
    <property type="match status" value="1"/>
</dbReference>
<feature type="domain" description="IPT/TIG" evidence="9">
    <location>
        <begin position="5"/>
        <end position="82"/>
    </location>
</feature>
<evidence type="ECO:0000313" key="11">
    <source>
        <dbReference type="EMBL" id="KAF0300176.1"/>
    </source>
</evidence>
<dbReference type="SUPFAM" id="SSF81296">
    <property type="entry name" value="E set domains"/>
    <property type="match status" value="1"/>
</dbReference>
<dbReference type="Pfam" id="PF01833">
    <property type="entry name" value="TIG"/>
    <property type="match status" value="1"/>
</dbReference>
<dbReference type="GO" id="GO:0015031">
    <property type="term" value="P:protein transport"/>
    <property type="evidence" value="ECO:0007669"/>
    <property type="project" value="UniProtKB-KW"/>
</dbReference>
<evidence type="ECO:0000313" key="12">
    <source>
        <dbReference type="Proteomes" id="UP000440578"/>
    </source>
</evidence>
<reference evidence="11 12" key="1">
    <citation type="submission" date="2019-07" db="EMBL/GenBank/DDBJ databases">
        <title>Draft genome assembly of a fouling barnacle, Amphibalanus amphitrite (Darwin, 1854): The first reference genome for Thecostraca.</title>
        <authorList>
            <person name="Kim W."/>
        </authorList>
    </citation>
    <scope>NUCLEOTIDE SEQUENCE [LARGE SCALE GENOMIC DNA]</scope>
    <source>
        <strain evidence="11">SNU_AA5</strain>
        <tissue evidence="11">Soma without cirri and trophi</tissue>
    </source>
</reference>
<feature type="domain" description="Exocyst complex component EXOC2/Sec5 N-terminal" evidence="10">
    <location>
        <begin position="127"/>
        <end position="392"/>
    </location>
</feature>
<keyword evidence="4 7" id="KW-0813">Transport</keyword>
<dbReference type="GO" id="GO:0000145">
    <property type="term" value="C:exocyst"/>
    <property type="evidence" value="ECO:0007669"/>
    <property type="project" value="UniProtKB-UniRule"/>
</dbReference>
<protein>
    <recommendedName>
        <fullName evidence="3 7">Exocyst complex component 2</fullName>
    </recommendedName>
</protein>
<dbReference type="InterPro" id="IPR014756">
    <property type="entry name" value="Ig_E-set"/>
</dbReference>
<gene>
    <name evidence="11" type="primary">Sec5_1</name>
    <name evidence="11" type="ORF">FJT64_003316</name>
</gene>
<keyword evidence="6 7" id="KW-0653">Protein transport</keyword>
<dbReference type="InterPro" id="IPR002909">
    <property type="entry name" value="IPT_dom"/>
</dbReference>
<keyword evidence="12" id="KW-1185">Reference proteome</keyword>
<evidence type="ECO:0000259" key="9">
    <source>
        <dbReference type="Pfam" id="PF01833"/>
    </source>
</evidence>